<reference evidence="2" key="1">
    <citation type="journal article" date="2015" name="Nat. Genet.">
        <title>The genome and transcriptome of the zoonotic hookworm Ancylostoma ceylanicum identify infection-specific gene families.</title>
        <authorList>
            <person name="Schwarz E.M."/>
            <person name="Hu Y."/>
            <person name="Antoshechkin I."/>
            <person name="Miller M.M."/>
            <person name="Sternberg P.W."/>
            <person name="Aroian R.V."/>
        </authorList>
    </citation>
    <scope>NUCLEOTIDE SEQUENCE</scope>
    <source>
        <strain evidence="2">HY135</strain>
    </source>
</reference>
<proteinExistence type="predicted"/>
<gene>
    <name evidence="1" type="primary">Acey_s0009.g748</name>
    <name evidence="1" type="ORF">Y032_0009g748</name>
</gene>
<organism evidence="1 2">
    <name type="scientific">Ancylostoma ceylanicum</name>
    <dbReference type="NCBI Taxonomy" id="53326"/>
    <lineage>
        <taxon>Eukaryota</taxon>
        <taxon>Metazoa</taxon>
        <taxon>Ecdysozoa</taxon>
        <taxon>Nematoda</taxon>
        <taxon>Chromadorea</taxon>
        <taxon>Rhabditida</taxon>
        <taxon>Rhabditina</taxon>
        <taxon>Rhabditomorpha</taxon>
        <taxon>Strongyloidea</taxon>
        <taxon>Ancylostomatidae</taxon>
        <taxon>Ancylostomatinae</taxon>
        <taxon>Ancylostoma</taxon>
    </lineage>
</organism>
<evidence type="ECO:0000313" key="2">
    <source>
        <dbReference type="Proteomes" id="UP000024635"/>
    </source>
</evidence>
<dbReference type="EMBL" id="JARK01001345">
    <property type="protein sequence ID" value="EYC27469.1"/>
    <property type="molecule type" value="Genomic_DNA"/>
</dbReference>
<evidence type="ECO:0000313" key="1">
    <source>
        <dbReference type="EMBL" id="EYC27469.1"/>
    </source>
</evidence>
<sequence>MNHWLPITTITHLPPLISFRIVVFPAPSTPKQPIFISLEMNIIENISSFTAIALQKQKKTQPLINPGEFRLCNNIYYNPSNVWQKSKAW</sequence>
<dbReference type="AlphaFoldDB" id="A0A016VIM8"/>
<comment type="caution">
    <text evidence="1">The sequence shown here is derived from an EMBL/GenBank/DDBJ whole genome shotgun (WGS) entry which is preliminary data.</text>
</comment>
<accession>A0A016VIM8</accession>
<keyword evidence="2" id="KW-1185">Reference proteome</keyword>
<name>A0A016VIM8_9BILA</name>
<dbReference type="Proteomes" id="UP000024635">
    <property type="component" value="Unassembled WGS sequence"/>
</dbReference>
<protein>
    <submittedName>
        <fullName evidence="1">Uncharacterized protein</fullName>
    </submittedName>
</protein>